<keyword evidence="1" id="KW-1133">Transmembrane helix</keyword>
<feature type="transmembrane region" description="Helical" evidence="1">
    <location>
        <begin position="12"/>
        <end position="35"/>
    </location>
</feature>
<feature type="transmembrane region" description="Helical" evidence="1">
    <location>
        <begin position="41"/>
        <end position="60"/>
    </location>
</feature>
<dbReference type="AlphaFoldDB" id="A0A8J3QIH4"/>
<evidence type="ECO:0000256" key="1">
    <source>
        <dbReference type="SAM" id="Phobius"/>
    </source>
</evidence>
<keyword evidence="1" id="KW-0472">Membrane</keyword>
<keyword evidence="3" id="KW-1185">Reference proteome</keyword>
<protein>
    <submittedName>
        <fullName evidence="2">Uncharacterized protein</fullName>
    </submittedName>
</protein>
<evidence type="ECO:0000313" key="3">
    <source>
        <dbReference type="Proteomes" id="UP000612899"/>
    </source>
</evidence>
<sequence length="98" mass="10322">MTRPTLREAHPVRAAAVLSGALAAGLWLLAFGLLSVTLRGYLWWTLVAGLTAWLAAYLLTRAGDRGVATGVAAAAGVAWAVAVLSVLIEWIRLGDWPV</sequence>
<dbReference type="Proteomes" id="UP000612899">
    <property type="component" value="Unassembled WGS sequence"/>
</dbReference>
<gene>
    <name evidence="2" type="ORF">Rhe02_79130</name>
</gene>
<reference evidence="2" key="1">
    <citation type="submission" date="2021-01" db="EMBL/GenBank/DDBJ databases">
        <title>Whole genome shotgun sequence of Rhizocola hellebori NBRC 109834.</title>
        <authorList>
            <person name="Komaki H."/>
            <person name="Tamura T."/>
        </authorList>
    </citation>
    <scope>NUCLEOTIDE SEQUENCE</scope>
    <source>
        <strain evidence="2">NBRC 109834</strain>
    </source>
</reference>
<feature type="transmembrane region" description="Helical" evidence="1">
    <location>
        <begin position="67"/>
        <end position="88"/>
    </location>
</feature>
<evidence type="ECO:0000313" key="2">
    <source>
        <dbReference type="EMBL" id="GIH09846.1"/>
    </source>
</evidence>
<accession>A0A8J3QIH4</accession>
<keyword evidence="1" id="KW-0812">Transmembrane</keyword>
<dbReference type="RefSeq" id="WP_203913575.1">
    <property type="nucleotide sequence ID" value="NZ_BONY01000078.1"/>
</dbReference>
<name>A0A8J3QIH4_9ACTN</name>
<proteinExistence type="predicted"/>
<comment type="caution">
    <text evidence="2">The sequence shown here is derived from an EMBL/GenBank/DDBJ whole genome shotgun (WGS) entry which is preliminary data.</text>
</comment>
<dbReference type="EMBL" id="BONY01000078">
    <property type="protein sequence ID" value="GIH09846.1"/>
    <property type="molecule type" value="Genomic_DNA"/>
</dbReference>
<organism evidence="2 3">
    <name type="scientific">Rhizocola hellebori</name>
    <dbReference type="NCBI Taxonomy" id="1392758"/>
    <lineage>
        <taxon>Bacteria</taxon>
        <taxon>Bacillati</taxon>
        <taxon>Actinomycetota</taxon>
        <taxon>Actinomycetes</taxon>
        <taxon>Micromonosporales</taxon>
        <taxon>Micromonosporaceae</taxon>
        <taxon>Rhizocola</taxon>
    </lineage>
</organism>